<dbReference type="CDD" id="cd00130">
    <property type="entry name" value="PAS"/>
    <property type="match status" value="1"/>
</dbReference>
<dbReference type="InterPro" id="IPR052016">
    <property type="entry name" value="Bact_Sigma-Reg"/>
</dbReference>
<organism evidence="3 4">
    <name type="scientific">Streptantibioticus rubrisoli</name>
    <dbReference type="NCBI Taxonomy" id="1387313"/>
    <lineage>
        <taxon>Bacteria</taxon>
        <taxon>Bacillati</taxon>
        <taxon>Actinomycetota</taxon>
        <taxon>Actinomycetes</taxon>
        <taxon>Kitasatosporales</taxon>
        <taxon>Streptomycetaceae</taxon>
        <taxon>Streptantibioticus</taxon>
    </lineage>
</organism>
<dbReference type="InterPro" id="IPR013655">
    <property type="entry name" value="PAS_fold_3"/>
</dbReference>
<dbReference type="PROSITE" id="PS50113">
    <property type="entry name" value="PAC"/>
    <property type="match status" value="1"/>
</dbReference>
<dbReference type="Gene3D" id="3.30.450.40">
    <property type="match status" value="1"/>
</dbReference>
<accession>A0ABT1PE88</accession>
<dbReference type="SUPFAM" id="SSF55785">
    <property type="entry name" value="PYP-like sensor domain (PAS domain)"/>
    <property type="match status" value="1"/>
</dbReference>
<dbReference type="Proteomes" id="UP001206206">
    <property type="component" value="Unassembled WGS sequence"/>
</dbReference>
<evidence type="ECO:0000259" key="2">
    <source>
        <dbReference type="PROSITE" id="PS50113"/>
    </source>
</evidence>
<dbReference type="InterPro" id="IPR036457">
    <property type="entry name" value="PPM-type-like_dom_sf"/>
</dbReference>
<dbReference type="SMART" id="SM00065">
    <property type="entry name" value="GAF"/>
    <property type="match status" value="1"/>
</dbReference>
<evidence type="ECO:0000313" key="4">
    <source>
        <dbReference type="Proteomes" id="UP001206206"/>
    </source>
</evidence>
<evidence type="ECO:0000256" key="1">
    <source>
        <dbReference type="ARBA" id="ARBA00022801"/>
    </source>
</evidence>
<feature type="domain" description="PAC" evidence="2">
    <location>
        <begin position="95"/>
        <end position="147"/>
    </location>
</feature>
<dbReference type="RefSeq" id="WP_255926847.1">
    <property type="nucleotide sequence ID" value="NZ_JANFNH010000008.1"/>
</dbReference>
<dbReference type="EMBL" id="JANFNH010000008">
    <property type="protein sequence ID" value="MCQ4042553.1"/>
    <property type="molecule type" value="Genomic_DNA"/>
</dbReference>
<dbReference type="InterPro" id="IPR029016">
    <property type="entry name" value="GAF-like_dom_sf"/>
</dbReference>
<dbReference type="PANTHER" id="PTHR43156:SF2">
    <property type="entry name" value="STAGE II SPORULATION PROTEIN E"/>
    <property type="match status" value="1"/>
</dbReference>
<dbReference type="SMART" id="SM00086">
    <property type="entry name" value="PAC"/>
    <property type="match status" value="1"/>
</dbReference>
<dbReference type="SMART" id="SM00331">
    <property type="entry name" value="PP2C_SIG"/>
    <property type="match status" value="1"/>
</dbReference>
<dbReference type="Pfam" id="PF13185">
    <property type="entry name" value="GAF_2"/>
    <property type="match status" value="1"/>
</dbReference>
<name>A0ABT1PE88_9ACTN</name>
<dbReference type="InterPro" id="IPR001932">
    <property type="entry name" value="PPM-type_phosphatase-like_dom"/>
</dbReference>
<dbReference type="Pfam" id="PF08447">
    <property type="entry name" value="PAS_3"/>
    <property type="match status" value="1"/>
</dbReference>
<keyword evidence="4" id="KW-1185">Reference proteome</keyword>
<dbReference type="SUPFAM" id="SSF81606">
    <property type="entry name" value="PP2C-like"/>
    <property type="match status" value="1"/>
</dbReference>
<dbReference type="NCBIfam" id="TIGR00229">
    <property type="entry name" value="sensory_box"/>
    <property type="match status" value="1"/>
</dbReference>
<evidence type="ECO:0000313" key="3">
    <source>
        <dbReference type="EMBL" id="MCQ4042553.1"/>
    </source>
</evidence>
<dbReference type="SUPFAM" id="SSF55781">
    <property type="entry name" value="GAF domain-like"/>
    <property type="match status" value="1"/>
</dbReference>
<dbReference type="Gene3D" id="3.30.450.20">
    <property type="entry name" value="PAS domain"/>
    <property type="match status" value="1"/>
</dbReference>
<reference evidence="3 4" key="1">
    <citation type="submission" date="2022-06" db="EMBL/GenBank/DDBJ databases">
        <title>Draft genome sequence of type strain Streptomyces rubrisoli DSM 42083.</title>
        <authorList>
            <person name="Duangmal K."/>
            <person name="Klaysubun C."/>
        </authorList>
    </citation>
    <scope>NUCLEOTIDE SEQUENCE [LARGE SCALE GENOMIC DNA]</scope>
    <source>
        <strain evidence="3 4">DSM 42083</strain>
    </source>
</reference>
<dbReference type="Pfam" id="PF07228">
    <property type="entry name" value="SpoIIE"/>
    <property type="match status" value="1"/>
</dbReference>
<dbReference type="InterPro" id="IPR001610">
    <property type="entry name" value="PAC"/>
</dbReference>
<proteinExistence type="predicted"/>
<dbReference type="Gene3D" id="3.60.40.10">
    <property type="entry name" value="PPM-type phosphatase domain"/>
    <property type="match status" value="1"/>
</dbReference>
<protein>
    <submittedName>
        <fullName evidence="3">SpoIIE family protein phosphatase</fullName>
    </submittedName>
</protein>
<gene>
    <name evidence="3" type="ORF">NON19_11040</name>
</gene>
<keyword evidence="1" id="KW-0378">Hydrolase</keyword>
<dbReference type="InterPro" id="IPR003018">
    <property type="entry name" value="GAF"/>
</dbReference>
<dbReference type="InterPro" id="IPR000700">
    <property type="entry name" value="PAS-assoc_C"/>
</dbReference>
<dbReference type="InterPro" id="IPR000014">
    <property type="entry name" value="PAS"/>
</dbReference>
<dbReference type="InterPro" id="IPR035965">
    <property type="entry name" value="PAS-like_dom_sf"/>
</dbReference>
<comment type="caution">
    <text evidence="3">The sequence shown here is derived from an EMBL/GenBank/DDBJ whole genome shotgun (WGS) entry which is preliminary data.</text>
</comment>
<dbReference type="PANTHER" id="PTHR43156">
    <property type="entry name" value="STAGE II SPORULATION PROTEIN E-RELATED"/>
    <property type="match status" value="1"/>
</dbReference>
<sequence length="556" mass="59958">MKRHNISYRGRDRTVPHTAAPGNVRSTLALNGMGSFQWDPQADTLALDAGGLAVMGLRAGEYDGRARSLGRRIVSDDLPGLQALIARALASRPSYGAYFRVRHPDGTVRWTHIQGRVLRDATGQVRRVVGIVRDASDELQHFAEQTALRVDRQRQTDVVQGLTYALSQALSVEDVTTAVTSEETRKRIGATSIALGLVEQGHTRVVGAAGLPDALVRDLSVSRVTAAMPFAEAVRTATPRFLSRHELRDRYPRMWPYLKATAFTRAAILPLVAQAQPVGALAIAFQDRPGFTSGERNLLLALGSTIAQSLQRSVLYDHEHELAVGLQHAMLPSRIPDCLGARIAVRYRPAQSGREIGGDWYDVISLFPHRIGIVVGDVEGHDVHAAGIMGQLRIALRAYATEGHPPSTVISRASAFLHDLDTERFATCIYADLDPTTGWASIVRAGHLGPLIRRADGGCSRPVVPGGPPLGLLDKADASPYPAVQLQLSASDALLMCTDGLVEFHGMDLDQGLDQLETVMIGGPTALEELADHIIGAIEARHELLDDAALLLATIG</sequence>